<name>A0AAN6NH53_9PEZI</name>
<organism evidence="3 4">
    <name type="scientific">Diplogelasinospora grovesii</name>
    <dbReference type="NCBI Taxonomy" id="303347"/>
    <lineage>
        <taxon>Eukaryota</taxon>
        <taxon>Fungi</taxon>
        <taxon>Dikarya</taxon>
        <taxon>Ascomycota</taxon>
        <taxon>Pezizomycotina</taxon>
        <taxon>Sordariomycetes</taxon>
        <taxon>Sordariomycetidae</taxon>
        <taxon>Sordariales</taxon>
        <taxon>Diplogelasinosporaceae</taxon>
        <taxon>Diplogelasinospora</taxon>
    </lineage>
</organism>
<feature type="region of interest" description="Disordered" evidence="2">
    <location>
        <begin position="231"/>
        <end position="271"/>
    </location>
</feature>
<keyword evidence="4" id="KW-1185">Reference proteome</keyword>
<evidence type="ECO:0000256" key="1">
    <source>
        <dbReference type="SAM" id="Coils"/>
    </source>
</evidence>
<dbReference type="AlphaFoldDB" id="A0AAN6NH53"/>
<feature type="coiled-coil region" evidence="1">
    <location>
        <begin position="184"/>
        <end position="218"/>
    </location>
</feature>
<comment type="caution">
    <text evidence="3">The sequence shown here is derived from an EMBL/GenBank/DDBJ whole genome shotgun (WGS) entry which is preliminary data.</text>
</comment>
<evidence type="ECO:0000313" key="4">
    <source>
        <dbReference type="Proteomes" id="UP001303473"/>
    </source>
</evidence>
<dbReference type="Proteomes" id="UP001303473">
    <property type="component" value="Unassembled WGS sequence"/>
</dbReference>
<sequence length="271" mass="30615">MRPEIYGGKMCVIIQFTCPGCHTCHVKRRFFVCEEDHGEEGDKVEHTYLFGRDLVGYECESAECPFNKTIHYTTCRQIDSIIAGLEELDVNDDKSKFVPFRELIEPEQPEQPQIARPTHRVGGEHPVELPRISDILPLHNFQLWTEEQNQYFGRSGPFAPANLRGKQLVRNTNETIANTVAMQNHHTHRRGADLETQIEKLEKEANQLRRAIALKKRWGLDAPEAQENDAIWDSVTEVGDSVDSSRLSGSDDLIDPTSPLGSPARGVQEGA</sequence>
<gene>
    <name evidence="3" type="ORF">QBC46DRAFT_430376</name>
</gene>
<keyword evidence="1" id="KW-0175">Coiled coil</keyword>
<evidence type="ECO:0000313" key="3">
    <source>
        <dbReference type="EMBL" id="KAK3945700.1"/>
    </source>
</evidence>
<reference evidence="4" key="1">
    <citation type="journal article" date="2023" name="Mol. Phylogenet. Evol.">
        <title>Genome-scale phylogeny and comparative genomics of the fungal order Sordariales.</title>
        <authorList>
            <person name="Hensen N."/>
            <person name="Bonometti L."/>
            <person name="Westerberg I."/>
            <person name="Brannstrom I.O."/>
            <person name="Guillou S."/>
            <person name="Cros-Aarteil S."/>
            <person name="Calhoun S."/>
            <person name="Haridas S."/>
            <person name="Kuo A."/>
            <person name="Mondo S."/>
            <person name="Pangilinan J."/>
            <person name="Riley R."/>
            <person name="LaButti K."/>
            <person name="Andreopoulos B."/>
            <person name="Lipzen A."/>
            <person name="Chen C."/>
            <person name="Yan M."/>
            <person name="Daum C."/>
            <person name="Ng V."/>
            <person name="Clum A."/>
            <person name="Steindorff A."/>
            <person name="Ohm R.A."/>
            <person name="Martin F."/>
            <person name="Silar P."/>
            <person name="Natvig D.O."/>
            <person name="Lalanne C."/>
            <person name="Gautier V."/>
            <person name="Ament-Velasquez S.L."/>
            <person name="Kruys A."/>
            <person name="Hutchinson M.I."/>
            <person name="Powell A.J."/>
            <person name="Barry K."/>
            <person name="Miller A.N."/>
            <person name="Grigoriev I.V."/>
            <person name="Debuchy R."/>
            <person name="Gladieux P."/>
            <person name="Hiltunen Thoren M."/>
            <person name="Johannesson H."/>
        </authorList>
    </citation>
    <scope>NUCLEOTIDE SEQUENCE [LARGE SCALE GENOMIC DNA]</scope>
    <source>
        <strain evidence="4">CBS 340.73</strain>
    </source>
</reference>
<evidence type="ECO:0000256" key="2">
    <source>
        <dbReference type="SAM" id="MobiDB-lite"/>
    </source>
</evidence>
<dbReference type="EMBL" id="MU853754">
    <property type="protein sequence ID" value="KAK3945700.1"/>
    <property type="molecule type" value="Genomic_DNA"/>
</dbReference>
<proteinExistence type="predicted"/>
<accession>A0AAN6NH53</accession>
<protein>
    <submittedName>
        <fullName evidence="3">Uncharacterized protein</fullName>
    </submittedName>
</protein>